<dbReference type="SUPFAM" id="SSF55120">
    <property type="entry name" value="Pseudouridine synthase"/>
    <property type="match status" value="1"/>
</dbReference>
<name>A0A7C5JXM9_THELI</name>
<dbReference type="FunFam" id="3.30.70.2510:FF:000001">
    <property type="entry name" value="tRNA pseudouridine synthase Pus10"/>
    <property type="match status" value="1"/>
</dbReference>
<evidence type="ECO:0000256" key="8">
    <source>
        <dbReference type="HAMAP-Rule" id="MF_01893"/>
    </source>
</evidence>
<dbReference type="HAMAP" id="MF_01893">
    <property type="entry name" value="Pus10_arch"/>
    <property type="match status" value="1"/>
</dbReference>
<comment type="catalytic activity">
    <reaction evidence="6 8">
        <text>uridine(54) in tRNA = pseudouridine(54) in tRNA</text>
        <dbReference type="Rhea" id="RHEA:57876"/>
        <dbReference type="Rhea" id="RHEA-COMP:10193"/>
        <dbReference type="Rhea" id="RHEA-COMP:14141"/>
        <dbReference type="ChEBI" id="CHEBI:65314"/>
        <dbReference type="ChEBI" id="CHEBI:65315"/>
    </reaction>
</comment>
<organism evidence="10">
    <name type="scientific">Thermococcus litoralis</name>
    <dbReference type="NCBI Taxonomy" id="2265"/>
    <lineage>
        <taxon>Archaea</taxon>
        <taxon>Methanobacteriati</taxon>
        <taxon>Methanobacteriota</taxon>
        <taxon>Thermococci</taxon>
        <taxon>Thermococcales</taxon>
        <taxon>Thermococcaceae</taxon>
        <taxon>Thermococcus</taxon>
    </lineage>
</organism>
<keyword evidence="5 8" id="KW-0413">Isomerase</keyword>
<keyword evidence="3 8" id="KW-0819">tRNA processing</keyword>
<dbReference type="Gene3D" id="3.30.70.3190">
    <property type="match status" value="1"/>
</dbReference>
<dbReference type="PANTHER" id="PTHR21568:SF0">
    <property type="entry name" value="TRNA PSEUDOURIDINE SYNTHASE PUS10"/>
    <property type="match status" value="1"/>
</dbReference>
<evidence type="ECO:0000313" key="10">
    <source>
        <dbReference type="EMBL" id="HHI01382.1"/>
    </source>
</evidence>
<feature type="active site" description="Nucleophile" evidence="8">
    <location>
        <position position="216"/>
    </location>
</feature>
<dbReference type="PANTHER" id="PTHR21568">
    <property type="entry name" value="TRNA PSEUDOURIDINE SYNTHASE PUS10"/>
    <property type="match status" value="1"/>
</dbReference>
<comment type="catalytic activity">
    <reaction evidence="1 8">
        <text>uridine(55) in tRNA = pseudouridine(55) in tRNA</text>
        <dbReference type="Rhea" id="RHEA:42532"/>
        <dbReference type="Rhea" id="RHEA-COMP:10101"/>
        <dbReference type="Rhea" id="RHEA-COMP:10102"/>
        <dbReference type="ChEBI" id="CHEBI:65314"/>
        <dbReference type="ChEBI" id="CHEBI:65315"/>
        <dbReference type="EC" id="5.4.99.25"/>
    </reaction>
</comment>
<dbReference type="GO" id="GO:0031119">
    <property type="term" value="P:tRNA pseudouridine synthesis"/>
    <property type="evidence" value="ECO:0007669"/>
    <property type="project" value="UniProtKB-UniRule"/>
</dbReference>
<dbReference type="PROSITE" id="PS51165">
    <property type="entry name" value="THUMP"/>
    <property type="match status" value="1"/>
</dbReference>
<evidence type="ECO:0000259" key="9">
    <source>
        <dbReference type="PROSITE" id="PS51165"/>
    </source>
</evidence>
<dbReference type="Pfam" id="PF21238">
    <property type="entry name" value="Pus10_C"/>
    <property type="match status" value="1"/>
</dbReference>
<evidence type="ECO:0000256" key="7">
    <source>
        <dbReference type="ARBA" id="ARBA00058132"/>
    </source>
</evidence>
<dbReference type="InterPro" id="IPR048741">
    <property type="entry name" value="Pus10-like_C"/>
</dbReference>
<dbReference type="InterPro" id="IPR004114">
    <property type="entry name" value="THUMP_dom"/>
</dbReference>
<gene>
    <name evidence="8" type="primary">pus10</name>
    <name evidence="10" type="ORF">ENL40_07995</name>
</gene>
<evidence type="ECO:0000256" key="2">
    <source>
        <dbReference type="ARBA" id="ARBA00009652"/>
    </source>
</evidence>
<dbReference type="FunFam" id="3.30.70.3190:FF:000001">
    <property type="entry name" value="tRNA pseudouridine synthase Pus10"/>
    <property type="match status" value="1"/>
</dbReference>
<evidence type="ECO:0000256" key="4">
    <source>
        <dbReference type="ARBA" id="ARBA00022884"/>
    </source>
</evidence>
<sequence length="396" mass="45393">MIVEKAEEILKEYNLCNHCLGRAFGLLGKGNNYIRGRSIRLVLNMEKEAKGEGSIQEPQECELCGNVFKKTEHLARLCYDKVSKLGLEFESFLVGSKLPKEVVEKEQEIIEKFELKYAEPINRELNREIGKILELILQKPVNKSDPDVVFIVEPYSERVELQIKPLYIYGRYRKLIRGIPQTPLRGFKESVASIICKPFSEATKGKCVFHGAGREDIDVRMLGNGRPFVLEVKRPIKRRINLEKTAEEINRSGKVEVLGLRFINKEEAERILTSNHKKEYEALVYVEEGISREEVEKVVKALKGTIIHQRTPRRVLGRRADLVRVRKVHEAEGELVNERHFKLRLITDGGLYIKELISGDKGRTSPSVSEILGKKAWCEKLDVLNILDESENFING</sequence>
<feature type="domain" description="THUMP" evidence="9">
    <location>
        <begin position="40"/>
        <end position="165"/>
    </location>
</feature>
<dbReference type="InterPro" id="IPR039894">
    <property type="entry name" value="Pus10-like"/>
</dbReference>
<dbReference type="Proteomes" id="UP000886217">
    <property type="component" value="Unassembled WGS sequence"/>
</dbReference>
<protein>
    <recommendedName>
        <fullName evidence="8">tRNA pseudouridine synthase Pus10</fullName>
        <ecNumber evidence="8">5.4.99.25</ecNumber>
    </recommendedName>
    <alternativeName>
        <fullName evidence="8">tRNA pseudouridine 54/55 synthase</fullName>
        <shortName evidence="8">Psi54/55 synthase</shortName>
    </alternativeName>
</protein>
<dbReference type="Gene3D" id="3.30.70.2510">
    <property type="match status" value="1"/>
</dbReference>
<accession>A0A7C5JXM9</accession>
<evidence type="ECO:0000256" key="3">
    <source>
        <dbReference type="ARBA" id="ARBA00022694"/>
    </source>
</evidence>
<evidence type="ECO:0000256" key="1">
    <source>
        <dbReference type="ARBA" id="ARBA00000385"/>
    </source>
</evidence>
<feature type="binding site" evidence="8">
    <location>
        <position position="280"/>
    </location>
    <ligand>
        <name>substrate</name>
    </ligand>
</feature>
<dbReference type="AlphaFoldDB" id="A0A7C5JXM9"/>
<evidence type="ECO:0000256" key="6">
    <source>
        <dbReference type="ARBA" id="ARBA00050950"/>
    </source>
</evidence>
<reference evidence="10" key="1">
    <citation type="journal article" date="2020" name="mSystems">
        <title>Genome- and Community-Level Interaction Insights into Carbon Utilization and Element Cycling Functions of Hydrothermarchaeota in Hydrothermal Sediment.</title>
        <authorList>
            <person name="Zhou Z."/>
            <person name="Liu Y."/>
            <person name="Xu W."/>
            <person name="Pan J."/>
            <person name="Luo Z.H."/>
            <person name="Li M."/>
        </authorList>
    </citation>
    <scope>NUCLEOTIDE SEQUENCE [LARGE SCALE GENOMIC DNA]</scope>
    <source>
        <strain evidence="10">HyVt-93</strain>
    </source>
</reference>
<proteinExistence type="inferred from homology"/>
<dbReference type="EMBL" id="DRTU01000324">
    <property type="protein sequence ID" value="HHI01382.1"/>
    <property type="molecule type" value="Genomic_DNA"/>
</dbReference>
<dbReference type="EC" id="5.4.99.25" evidence="8"/>
<evidence type="ECO:0000256" key="5">
    <source>
        <dbReference type="ARBA" id="ARBA00023235"/>
    </source>
</evidence>
<dbReference type="InterPro" id="IPR005912">
    <property type="entry name" value="Pus10"/>
</dbReference>
<dbReference type="NCBIfam" id="TIGR01213">
    <property type="entry name" value="pseudo_Pus10arc"/>
    <property type="match status" value="1"/>
</dbReference>
<keyword evidence="4 8" id="KW-0694">RNA-binding</keyword>
<dbReference type="Pfam" id="PF22023">
    <property type="entry name" value="Pus10_THUMP_arc"/>
    <property type="match status" value="1"/>
</dbReference>
<dbReference type="GO" id="GO:0000049">
    <property type="term" value="F:tRNA binding"/>
    <property type="evidence" value="ECO:0007669"/>
    <property type="project" value="InterPro"/>
</dbReference>
<comment type="caution">
    <text evidence="10">The sequence shown here is derived from an EMBL/GenBank/DDBJ whole genome shotgun (WGS) entry which is preliminary data.</text>
</comment>
<comment type="function">
    <text evidence="7 8">Responsible for synthesis of pseudouridine from uracil-54 and uracil-55 in the psi GC loop of transfer RNAs.</text>
</comment>
<dbReference type="GO" id="GO:0160148">
    <property type="term" value="F:tRNA pseudouridine(55) synthase activity"/>
    <property type="evidence" value="ECO:0007669"/>
    <property type="project" value="UniProtKB-EC"/>
</dbReference>
<dbReference type="InterPro" id="IPR055174">
    <property type="entry name" value="Pus10_THUMP_arc"/>
</dbReference>
<comment type="similarity">
    <text evidence="2 8">Belongs to the pseudouridine synthase Pus10 family.</text>
</comment>
<dbReference type="InterPro" id="IPR020103">
    <property type="entry name" value="PsdUridine_synth_cat_dom_sf"/>
</dbReference>
<feature type="binding site" evidence="8">
    <location>
        <position position="352"/>
    </location>
    <ligand>
        <name>substrate</name>
    </ligand>
</feature>